<dbReference type="RefSeq" id="XP_005785113.1">
    <property type="nucleotide sequence ID" value="XM_005785056.1"/>
</dbReference>
<evidence type="ECO:0000313" key="2">
    <source>
        <dbReference type="EnsemblProtists" id="EOD32684"/>
    </source>
</evidence>
<evidence type="ECO:0000259" key="1">
    <source>
        <dbReference type="Pfam" id="PF07991"/>
    </source>
</evidence>
<feature type="domain" description="KARI N-terminal Rossmann" evidence="1">
    <location>
        <begin position="3"/>
        <end position="52"/>
    </location>
</feature>
<dbReference type="Proteomes" id="UP000013827">
    <property type="component" value="Unassembled WGS sequence"/>
</dbReference>
<dbReference type="STRING" id="2903.R1FH90"/>
<dbReference type="Gene3D" id="3.40.50.720">
    <property type="entry name" value="NAD(P)-binding Rossmann-like Domain"/>
    <property type="match status" value="1"/>
</dbReference>
<dbReference type="PaxDb" id="2903-EOD32684"/>
<accession>A0A0D3KA99</accession>
<dbReference type="InterPro" id="IPR013023">
    <property type="entry name" value="KARI"/>
</dbReference>
<organism evidence="2 3">
    <name type="scientific">Emiliania huxleyi (strain CCMP1516)</name>
    <dbReference type="NCBI Taxonomy" id="280463"/>
    <lineage>
        <taxon>Eukaryota</taxon>
        <taxon>Haptista</taxon>
        <taxon>Haptophyta</taxon>
        <taxon>Prymnesiophyceae</taxon>
        <taxon>Isochrysidales</taxon>
        <taxon>Noelaerhabdaceae</taxon>
        <taxon>Emiliania</taxon>
    </lineage>
</organism>
<dbReference type="SUPFAM" id="SSF48179">
    <property type="entry name" value="6-phosphogluconate dehydrogenase C-terminal domain-like"/>
    <property type="match status" value="1"/>
</dbReference>
<reference evidence="3" key="1">
    <citation type="journal article" date="2013" name="Nature">
        <title>Pan genome of the phytoplankton Emiliania underpins its global distribution.</title>
        <authorList>
            <person name="Read B.A."/>
            <person name="Kegel J."/>
            <person name="Klute M.J."/>
            <person name="Kuo A."/>
            <person name="Lefebvre S.C."/>
            <person name="Maumus F."/>
            <person name="Mayer C."/>
            <person name="Miller J."/>
            <person name="Monier A."/>
            <person name="Salamov A."/>
            <person name="Young J."/>
            <person name="Aguilar M."/>
            <person name="Claverie J.M."/>
            <person name="Frickenhaus S."/>
            <person name="Gonzalez K."/>
            <person name="Herman E.K."/>
            <person name="Lin Y.C."/>
            <person name="Napier J."/>
            <person name="Ogata H."/>
            <person name="Sarno A.F."/>
            <person name="Shmutz J."/>
            <person name="Schroeder D."/>
            <person name="de Vargas C."/>
            <person name="Verret F."/>
            <person name="von Dassow P."/>
            <person name="Valentin K."/>
            <person name="Van de Peer Y."/>
            <person name="Wheeler G."/>
            <person name="Dacks J.B."/>
            <person name="Delwiche C.F."/>
            <person name="Dyhrman S.T."/>
            <person name="Glockner G."/>
            <person name="John U."/>
            <person name="Richards T."/>
            <person name="Worden A.Z."/>
            <person name="Zhang X."/>
            <person name="Grigoriev I.V."/>
            <person name="Allen A.E."/>
            <person name="Bidle K."/>
            <person name="Borodovsky M."/>
            <person name="Bowler C."/>
            <person name="Brownlee C."/>
            <person name="Cock J.M."/>
            <person name="Elias M."/>
            <person name="Gladyshev V.N."/>
            <person name="Groth M."/>
            <person name="Guda C."/>
            <person name="Hadaegh A."/>
            <person name="Iglesias-Rodriguez M.D."/>
            <person name="Jenkins J."/>
            <person name="Jones B.M."/>
            <person name="Lawson T."/>
            <person name="Leese F."/>
            <person name="Lindquist E."/>
            <person name="Lobanov A."/>
            <person name="Lomsadze A."/>
            <person name="Malik S.B."/>
            <person name="Marsh M.E."/>
            <person name="Mackinder L."/>
            <person name="Mock T."/>
            <person name="Mueller-Roeber B."/>
            <person name="Pagarete A."/>
            <person name="Parker M."/>
            <person name="Probert I."/>
            <person name="Quesneville H."/>
            <person name="Raines C."/>
            <person name="Rensing S.A."/>
            <person name="Riano-Pachon D.M."/>
            <person name="Richier S."/>
            <person name="Rokitta S."/>
            <person name="Shiraiwa Y."/>
            <person name="Soanes D.M."/>
            <person name="van der Giezen M."/>
            <person name="Wahlund T.M."/>
            <person name="Williams B."/>
            <person name="Wilson W."/>
            <person name="Wolfe G."/>
            <person name="Wurch L.L."/>
        </authorList>
    </citation>
    <scope>NUCLEOTIDE SEQUENCE</scope>
</reference>
<dbReference type="InterPro" id="IPR036291">
    <property type="entry name" value="NAD(P)-bd_dom_sf"/>
</dbReference>
<dbReference type="KEGG" id="ehx:EMIHUDRAFT_230457"/>
<keyword evidence="3" id="KW-1185">Reference proteome</keyword>
<dbReference type="GO" id="GO:0009099">
    <property type="term" value="P:L-valine biosynthetic process"/>
    <property type="evidence" value="ECO:0007669"/>
    <property type="project" value="TreeGrafter"/>
</dbReference>
<sequence length="72" mass="7828">MRVRPDLTVIMVAPKCPGTEVREEYKRGFGAPARSSAVKSDLMGEQTILCSAVLSFDKMGENGIDPSYAYAD</sequence>
<dbReference type="InterPro" id="IPR008927">
    <property type="entry name" value="6-PGluconate_DH-like_C_sf"/>
</dbReference>
<dbReference type="GO" id="GO:0009097">
    <property type="term" value="P:isoleucine biosynthetic process"/>
    <property type="evidence" value="ECO:0007669"/>
    <property type="project" value="TreeGrafter"/>
</dbReference>
<protein>
    <recommendedName>
        <fullName evidence="1">KARI N-terminal Rossmann domain-containing protein</fullName>
    </recommendedName>
</protein>
<reference evidence="2" key="2">
    <citation type="submission" date="2024-10" db="UniProtKB">
        <authorList>
            <consortium name="EnsemblProtists"/>
        </authorList>
    </citation>
    <scope>IDENTIFICATION</scope>
</reference>
<dbReference type="PANTHER" id="PTHR21371">
    <property type="entry name" value="KETOL-ACID REDUCTOISOMERASE, MITOCHONDRIAL"/>
    <property type="match status" value="1"/>
</dbReference>
<dbReference type="Pfam" id="PF07991">
    <property type="entry name" value="KARI_N"/>
    <property type="match status" value="1"/>
</dbReference>
<name>A0A0D3KA99_EMIH1</name>
<dbReference type="GO" id="GO:0004455">
    <property type="term" value="F:ketol-acid reductoisomerase activity"/>
    <property type="evidence" value="ECO:0007669"/>
    <property type="project" value="TreeGrafter"/>
</dbReference>
<dbReference type="EnsemblProtists" id="EOD32684">
    <property type="protein sequence ID" value="EOD32684"/>
    <property type="gene ID" value="EMIHUDRAFT_230457"/>
</dbReference>
<dbReference type="HOGENOM" id="CLU_2727563_0_0_1"/>
<dbReference type="AlphaFoldDB" id="A0A0D3KA99"/>
<evidence type="ECO:0000313" key="3">
    <source>
        <dbReference type="Proteomes" id="UP000013827"/>
    </source>
</evidence>
<proteinExistence type="predicted"/>
<dbReference type="PANTHER" id="PTHR21371:SF1">
    <property type="entry name" value="KETOL-ACID REDUCTOISOMERASE, MITOCHONDRIAL"/>
    <property type="match status" value="1"/>
</dbReference>
<dbReference type="InterPro" id="IPR013116">
    <property type="entry name" value="KARI_N"/>
</dbReference>
<dbReference type="GO" id="GO:0005829">
    <property type="term" value="C:cytosol"/>
    <property type="evidence" value="ECO:0007669"/>
    <property type="project" value="TreeGrafter"/>
</dbReference>
<dbReference type="SUPFAM" id="SSF51735">
    <property type="entry name" value="NAD(P)-binding Rossmann-fold domains"/>
    <property type="match status" value="1"/>
</dbReference>
<dbReference type="GeneID" id="17277956"/>